<name>W2TRF4_NECAM</name>
<feature type="compositionally biased region" description="Basic and acidic residues" evidence="2">
    <location>
        <begin position="20"/>
        <end position="39"/>
    </location>
</feature>
<dbReference type="Proteomes" id="UP000053676">
    <property type="component" value="Unassembled WGS sequence"/>
</dbReference>
<dbReference type="AlphaFoldDB" id="W2TRF4"/>
<dbReference type="GeneID" id="25357222"/>
<dbReference type="Gene3D" id="2.10.25.10">
    <property type="entry name" value="Laminin"/>
    <property type="match status" value="1"/>
</dbReference>
<dbReference type="KEGG" id="nai:NECAME_17196"/>
<feature type="region of interest" description="Disordered" evidence="2">
    <location>
        <begin position="20"/>
        <end position="88"/>
    </location>
</feature>
<dbReference type="GO" id="GO:0004867">
    <property type="term" value="F:serine-type endopeptidase inhibitor activity"/>
    <property type="evidence" value="ECO:0007669"/>
    <property type="project" value="UniProtKB-KW"/>
</dbReference>
<gene>
    <name evidence="4" type="ORF">NECAME_17196</name>
</gene>
<keyword evidence="5" id="KW-1185">Reference proteome</keyword>
<evidence type="ECO:0000256" key="2">
    <source>
        <dbReference type="SAM" id="MobiDB-lite"/>
    </source>
</evidence>
<sequence>MKTLLIVGFVIVCVIANESMEKEDEKSSESKSSEVKSSEVKPGAHPPAPGAHPLECKKNETSGCQPCGPEKSCHSNAAPPHEPTSCTTECKPACVCAEGHVKGPDGNCILVADCPKS</sequence>
<protein>
    <recommendedName>
        <fullName evidence="6">Trypsin Inhibitor like cysteine rich domain protein</fullName>
    </recommendedName>
</protein>
<dbReference type="CTD" id="25357222"/>
<evidence type="ECO:0000313" key="5">
    <source>
        <dbReference type="Proteomes" id="UP000053676"/>
    </source>
</evidence>
<feature type="signal peptide" evidence="3">
    <location>
        <begin position="1"/>
        <end position="16"/>
    </location>
</feature>
<organism evidence="4 5">
    <name type="scientific">Necator americanus</name>
    <name type="common">Human hookworm</name>
    <dbReference type="NCBI Taxonomy" id="51031"/>
    <lineage>
        <taxon>Eukaryota</taxon>
        <taxon>Metazoa</taxon>
        <taxon>Ecdysozoa</taxon>
        <taxon>Nematoda</taxon>
        <taxon>Chromadorea</taxon>
        <taxon>Rhabditida</taxon>
        <taxon>Rhabditina</taxon>
        <taxon>Rhabditomorpha</taxon>
        <taxon>Strongyloidea</taxon>
        <taxon>Ancylostomatidae</taxon>
        <taxon>Bunostominae</taxon>
        <taxon>Necator</taxon>
    </lineage>
</organism>
<proteinExistence type="predicted"/>
<keyword evidence="1" id="KW-0646">Protease inhibitor</keyword>
<keyword evidence="3" id="KW-0732">Signal</keyword>
<reference evidence="5" key="1">
    <citation type="journal article" date="2014" name="Nat. Genet.">
        <title>Genome of the human hookworm Necator americanus.</title>
        <authorList>
            <person name="Tang Y.T."/>
            <person name="Gao X."/>
            <person name="Rosa B.A."/>
            <person name="Abubucker S."/>
            <person name="Hallsworth-Pepin K."/>
            <person name="Martin J."/>
            <person name="Tyagi R."/>
            <person name="Heizer E."/>
            <person name="Zhang X."/>
            <person name="Bhonagiri-Palsikar V."/>
            <person name="Minx P."/>
            <person name="Warren W.C."/>
            <person name="Wang Q."/>
            <person name="Zhan B."/>
            <person name="Hotez P.J."/>
            <person name="Sternberg P.W."/>
            <person name="Dougall A."/>
            <person name="Gaze S.T."/>
            <person name="Mulvenna J."/>
            <person name="Sotillo J."/>
            <person name="Ranganathan S."/>
            <person name="Rabelo E.M."/>
            <person name="Wilson R.K."/>
            <person name="Felgner P.L."/>
            <person name="Bethony J."/>
            <person name="Hawdon J.M."/>
            <person name="Gasser R.B."/>
            <person name="Loukas A."/>
            <person name="Mitreva M."/>
        </authorList>
    </citation>
    <scope>NUCLEOTIDE SEQUENCE [LARGE SCALE GENOMIC DNA]</scope>
</reference>
<evidence type="ECO:0008006" key="6">
    <source>
        <dbReference type="Google" id="ProtNLM"/>
    </source>
</evidence>
<dbReference type="InterPro" id="IPR036084">
    <property type="entry name" value="Ser_inhib-like_sf"/>
</dbReference>
<accession>W2TRF4</accession>
<evidence type="ECO:0000313" key="4">
    <source>
        <dbReference type="EMBL" id="ETN84244.1"/>
    </source>
</evidence>
<evidence type="ECO:0000256" key="3">
    <source>
        <dbReference type="SAM" id="SignalP"/>
    </source>
</evidence>
<dbReference type="OrthoDB" id="671595at2759"/>
<keyword evidence="1" id="KW-0722">Serine protease inhibitor</keyword>
<evidence type="ECO:0000256" key="1">
    <source>
        <dbReference type="ARBA" id="ARBA00022900"/>
    </source>
</evidence>
<dbReference type="EMBL" id="KI657986">
    <property type="protein sequence ID" value="ETN84244.1"/>
    <property type="molecule type" value="Genomic_DNA"/>
</dbReference>
<feature type="chain" id="PRO_5004825358" description="Trypsin Inhibitor like cysteine rich domain protein" evidence="3">
    <location>
        <begin position="17"/>
        <end position="117"/>
    </location>
</feature>
<dbReference type="SUPFAM" id="SSF57567">
    <property type="entry name" value="Serine protease inhibitors"/>
    <property type="match status" value="1"/>
</dbReference>
<dbReference type="CDD" id="cd19941">
    <property type="entry name" value="TIL"/>
    <property type="match status" value="1"/>
</dbReference>